<organism evidence="8 9">
    <name type="scientific">Wenjunlia tyrosinilytica</name>
    <dbReference type="NCBI Taxonomy" id="1544741"/>
    <lineage>
        <taxon>Bacteria</taxon>
        <taxon>Bacillati</taxon>
        <taxon>Actinomycetota</taxon>
        <taxon>Actinomycetes</taxon>
        <taxon>Kitasatosporales</taxon>
        <taxon>Streptomycetaceae</taxon>
        <taxon>Wenjunlia</taxon>
    </lineage>
</organism>
<keyword evidence="6" id="KW-0472">Membrane</keyword>
<dbReference type="Proteomes" id="UP000641932">
    <property type="component" value="Unassembled WGS sequence"/>
</dbReference>
<feature type="domain" description="Glycosyltransferase 2-like" evidence="7">
    <location>
        <begin position="4"/>
        <end position="114"/>
    </location>
</feature>
<dbReference type="Gene3D" id="3.40.50.12580">
    <property type="match status" value="1"/>
</dbReference>
<evidence type="ECO:0000313" key="9">
    <source>
        <dbReference type="Proteomes" id="UP000641932"/>
    </source>
</evidence>
<dbReference type="SUPFAM" id="SSF53448">
    <property type="entry name" value="Nucleotide-diphospho-sugar transferases"/>
    <property type="match status" value="1"/>
</dbReference>
<dbReference type="EMBL" id="BMMS01000033">
    <property type="protein sequence ID" value="GGO97409.1"/>
    <property type="molecule type" value="Genomic_DNA"/>
</dbReference>
<dbReference type="InterPro" id="IPR043149">
    <property type="entry name" value="TagF_N"/>
</dbReference>
<reference evidence="8" key="2">
    <citation type="submission" date="2020-09" db="EMBL/GenBank/DDBJ databases">
        <authorList>
            <person name="Sun Q."/>
            <person name="Zhou Y."/>
        </authorList>
    </citation>
    <scope>NUCLEOTIDE SEQUENCE</scope>
    <source>
        <strain evidence="8">CGMCC 4.7201</strain>
    </source>
</reference>
<evidence type="ECO:0000313" key="8">
    <source>
        <dbReference type="EMBL" id="GGO97409.1"/>
    </source>
</evidence>
<evidence type="ECO:0000256" key="1">
    <source>
        <dbReference type="ARBA" id="ARBA00004202"/>
    </source>
</evidence>
<name>A0A917ZVF0_9ACTN</name>
<keyword evidence="5" id="KW-0777">Teichoic acid biosynthesis</keyword>
<gene>
    <name evidence="8" type="ORF">GCM10012280_59160</name>
</gene>
<dbReference type="CDD" id="cd00761">
    <property type="entry name" value="Glyco_tranf_GTA_type"/>
    <property type="match status" value="1"/>
</dbReference>
<evidence type="ECO:0000259" key="7">
    <source>
        <dbReference type="Pfam" id="PF00535"/>
    </source>
</evidence>
<evidence type="ECO:0000256" key="6">
    <source>
        <dbReference type="ARBA" id="ARBA00023136"/>
    </source>
</evidence>
<evidence type="ECO:0000256" key="2">
    <source>
        <dbReference type="ARBA" id="ARBA00010488"/>
    </source>
</evidence>
<dbReference type="Pfam" id="PF00535">
    <property type="entry name" value="Glycos_transf_2"/>
    <property type="match status" value="1"/>
</dbReference>
<keyword evidence="9" id="KW-1185">Reference proteome</keyword>
<dbReference type="InterPro" id="IPR001173">
    <property type="entry name" value="Glyco_trans_2-like"/>
</dbReference>
<keyword evidence="3" id="KW-1003">Cell membrane</keyword>
<comment type="similarity">
    <text evidence="2">Belongs to the CDP-glycerol glycerophosphotransferase family.</text>
</comment>
<dbReference type="Gene3D" id="3.90.550.10">
    <property type="entry name" value="Spore Coat Polysaccharide Biosynthesis Protein SpsA, Chain A"/>
    <property type="match status" value="1"/>
</dbReference>
<dbReference type="PANTHER" id="PTHR37316">
    <property type="entry name" value="TEICHOIC ACID GLYCEROL-PHOSPHATE PRIMASE"/>
    <property type="match status" value="1"/>
</dbReference>
<dbReference type="PANTHER" id="PTHR37316:SF3">
    <property type="entry name" value="TEICHOIC ACID GLYCEROL-PHOSPHATE TRANSFERASE"/>
    <property type="match status" value="1"/>
</dbReference>
<dbReference type="SUPFAM" id="SSF53756">
    <property type="entry name" value="UDP-Glycosyltransferase/glycogen phosphorylase"/>
    <property type="match status" value="1"/>
</dbReference>
<dbReference type="Pfam" id="PF04464">
    <property type="entry name" value="Glyphos_transf"/>
    <property type="match status" value="1"/>
</dbReference>
<dbReference type="Gene3D" id="3.40.50.11820">
    <property type="match status" value="1"/>
</dbReference>
<evidence type="ECO:0000256" key="3">
    <source>
        <dbReference type="ARBA" id="ARBA00022475"/>
    </source>
</evidence>
<reference evidence="8" key="1">
    <citation type="journal article" date="2014" name="Int. J. Syst. Evol. Microbiol.">
        <title>Complete genome sequence of Corynebacterium casei LMG S-19264T (=DSM 44701T), isolated from a smear-ripened cheese.</title>
        <authorList>
            <consortium name="US DOE Joint Genome Institute (JGI-PGF)"/>
            <person name="Walter F."/>
            <person name="Albersmeier A."/>
            <person name="Kalinowski J."/>
            <person name="Ruckert C."/>
        </authorList>
    </citation>
    <scope>NUCLEOTIDE SEQUENCE</scope>
    <source>
        <strain evidence="8">CGMCC 4.7201</strain>
    </source>
</reference>
<accession>A0A917ZVF0</accession>
<proteinExistence type="inferred from homology"/>
<dbReference type="GO" id="GO:0005886">
    <property type="term" value="C:plasma membrane"/>
    <property type="evidence" value="ECO:0007669"/>
    <property type="project" value="UniProtKB-SubCell"/>
</dbReference>
<protein>
    <submittedName>
        <fullName evidence="8">Glycosyl transferase</fullName>
    </submittedName>
</protein>
<dbReference type="InterPro" id="IPR051612">
    <property type="entry name" value="Teichoic_Acid_Biosynth"/>
</dbReference>
<evidence type="ECO:0000256" key="5">
    <source>
        <dbReference type="ARBA" id="ARBA00022944"/>
    </source>
</evidence>
<dbReference type="GO" id="GO:0019350">
    <property type="term" value="P:teichoic acid biosynthetic process"/>
    <property type="evidence" value="ECO:0007669"/>
    <property type="project" value="UniProtKB-KW"/>
</dbReference>
<dbReference type="FunFam" id="3.90.550.10:FF:000196">
    <property type="entry name" value="Glycosyl transferase"/>
    <property type="match status" value="1"/>
</dbReference>
<comment type="subcellular location">
    <subcellularLocation>
        <location evidence="1">Cell membrane</location>
        <topology evidence="1">Peripheral membrane protein</topology>
    </subcellularLocation>
</comment>
<dbReference type="InterPro" id="IPR043148">
    <property type="entry name" value="TagF_C"/>
</dbReference>
<dbReference type="AlphaFoldDB" id="A0A917ZVF0"/>
<comment type="caution">
    <text evidence="8">The sequence shown here is derived from an EMBL/GenBank/DDBJ whole genome shotgun (WGS) entry which is preliminary data.</text>
</comment>
<keyword evidence="4 8" id="KW-0808">Transferase</keyword>
<dbReference type="InterPro" id="IPR029044">
    <property type="entry name" value="Nucleotide-diphossugar_trans"/>
</dbReference>
<sequence>MRFSIVVPVYKVQAYLHECLESVLTQSFTDFELLAVDDCSPDACGDIVDEFAARDGRVRAVHLPENTGLGPARNAGLERATGEYVLFLDSDDTMLPGSLQAICDRLEATGSPDILVFDYARTYWNGRTARNERAELVAEDSPEVFTLHERPALLMLLSVVWNKAYRRDFVTARGLAFPPGVYEDVAWTYPALVAAERIACLDRVCVHYRQRRRGNILGTRSLSHFDVFDQYDRVFAHLDAQPGAASSKALVFGRMVDHFCTILNKPERVPPSARARFFRSGSRHYRRHQPGDYSPPKGVPGLRHLLIRLRARPLYQALWHARATPPRLRERLLAPSRRLASAVLHLHYRLQRLRPVDPRLAVFGAYWNGGYACSPAAIEAKVRELAPGVRTAWVTGAEHAHTLPGAVERLDPRSLRFWTVMARAKFFVNNVHFPHRMGKRPGTVHVQTHHGTPLKHMGVHLLNHPAAAEGMDFERLLERCDRWDFSLSANRHSTLTWERAYPSGHRALEYGCPRNDVLHAATAEDVHAIRARLGIPEDRTAILYAPTRREYLRDFRPRFDLEGFARALGPGHVLMVRAHYSYADRPGLRELHERGALMDVSAHPSVEELCLAADALVTDYSSIMFDYANLDRPIVVHADDWEVYRAVRGVYFDIRTEGPGVVTSTDEELIEAFTSGEWCGTRATDMRAAFRKRFCAFDDGRAAERVVRHVFLGTPDAVPAVVPLDERSPAPAAGTVRASAPLAGA</sequence>
<dbReference type="GO" id="GO:0047355">
    <property type="term" value="F:CDP-glycerol glycerophosphotransferase activity"/>
    <property type="evidence" value="ECO:0007669"/>
    <property type="project" value="InterPro"/>
</dbReference>
<evidence type="ECO:0000256" key="4">
    <source>
        <dbReference type="ARBA" id="ARBA00022679"/>
    </source>
</evidence>
<dbReference type="InterPro" id="IPR007554">
    <property type="entry name" value="Glycerophosphate_synth"/>
</dbReference>